<keyword evidence="2" id="KW-1185">Reference proteome</keyword>
<evidence type="ECO:0000313" key="1">
    <source>
        <dbReference type="EMBL" id="KAH6942804.1"/>
    </source>
</evidence>
<name>A0ACB7TD63_HYAAI</name>
<protein>
    <submittedName>
        <fullName evidence="1">Uncharacterized protein</fullName>
    </submittedName>
</protein>
<comment type="caution">
    <text evidence="1">The sequence shown here is derived from an EMBL/GenBank/DDBJ whole genome shotgun (WGS) entry which is preliminary data.</text>
</comment>
<reference evidence="1" key="1">
    <citation type="submission" date="2020-05" db="EMBL/GenBank/DDBJ databases">
        <title>Large-scale comparative analyses of tick genomes elucidate their genetic diversity and vector capacities.</title>
        <authorList>
            <person name="Jia N."/>
            <person name="Wang J."/>
            <person name="Shi W."/>
            <person name="Du L."/>
            <person name="Sun Y."/>
            <person name="Zhan W."/>
            <person name="Jiang J."/>
            <person name="Wang Q."/>
            <person name="Zhang B."/>
            <person name="Ji P."/>
            <person name="Sakyi L.B."/>
            <person name="Cui X."/>
            <person name="Yuan T."/>
            <person name="Jiang B."/>
            <person name="Yang W."/>
            <person name="Lam T.T.-Y."/>
            <person name="Chang Q."/>
            <person name="Ding S."/>
            <person name="Wang X."/>
            <person name="Zhu J."/>
            <person name="Ruan X."/>
            <person name="Zhao L."/>
            <person name="Wei J."/>
            <person name="Que T."/>
            <person name="Du C."/>
            <person name="Cheng J."/>
            <person name="Dai P."/>
            <person name="Han X."/>
            <person name="Huang E."/>
            <person name="Gao Y."/>
            <person name="Liu J."/>
            <person name="Shao H."/>
            <person name="Ye R."/>
            <person name="Li L."/>
            <person name="Wei W."/>
            <person name="Wang X."/>
            <person name="Wang C."/>
            <person name="Yang T."/>
            <person name="Huo Q."/>
            <person name="Li W."/>
            <person name="Guo W."/>
            <person name="Chen H."/>
            <person name="Zhou L."/>
            <person name="Ni X."/>
            <person name="Tian J."/>
            <person name="Zhou Y."/>
            <person name="Sheng Y."/>
            <person name="Liu T."/>
            <person name="Pan Y."/>
            <person name="Xia L."/>
            <person name="Li J."/>
            <person name="Zhao F."/>
            <person name="Cao W."/>
        </authorList>
    </citation>
    <scope>NUCLEOTIDE SEQUENCE</scope>
    <source>
        <strain evidence="1">Hyas-2018</strain>
    </source>
</reference>
<evidence type="ECO:0000313" key="2">
    <source>
        <dbReference type="Proteomes" id="UP000821845"/>
    </source>
</evidence>
<dbReference type="EMBL" id="CM023490">
    <property type="protein sequence ID" value="KAH6942804.1"/>
    <property type="molecule type" value="Genomic_DNA"/>
</dbReference>
<gene>
    <name evidence="1" type="ORF">HPB50_010746</name>
</gene>
<accession>A0ACB7TD63</accession>
<proteinExistence type="predicted"/>
<organism evidence="1 2">
    <name type="scientific">Hyalomma asiaticum</name>
    <name type="common">Tick</name>
    <dbReference type="NCBI Taxonomy" id="266040"/>
    <lineage>
        <taxon>Eukaryota</taxon>
        <taxon>Metazoa</taxon>
        <taxon>Ecdysozoa</taxon>
        <taxon>Arthropoda</taxon>
        <taxon>Chelicerata</taxon>
        <taxon>Arachnida</taxon>
        <taxon>Acari</taxon>
        <taxon>Parasitiformes</taxon>
        <taxon>Ixodida</taxon>
        <taxon>Ixodoidea</taxon>
        <taxon>Ixodidae</taxon>
        <taxon>Hyalomminae</taxon>
        <taxon>Hyalomma</taxon>
    </lineage>
</organism>
<dbReference type="Proteomes" id="UP000821845">
    <property type="component" value="Chromosome 10"/>
</dbReference>
<sequence>MGLPRRQGKIRDLSRFDAQFFSTHPKQAHVTDPQLRMLMETSYEAIVDAGYDPDTFRKRNVGVFIGHSTSESGDAFRHDEKKMDSHYMLGCSGVMFSNRISYSLDLQGGLQI</sequence>